<feature type="transmembrane region" description="Helical" evidence="1">
    <location>
        <begin position="12"/>
        <end position="28"/>
    </location>
</feature>
<evidence type="ECO:0000313" key="2">
    <source>
        <dbReference type="EMBL" id="JAC26656.1"/>
    </source>
</evidence>
<dbReference type="GO" id="GO:0032981">
    <property type="term" value="P:mitochondrial respiratory chain complex I assembly"/>
    <property type="evidence" value="ECO:0007669"/>
    <property type="project" value="TreeGrafter"/>
</dbReference>
<dbReference type="Pfam" id="PF08695">
    <property type="entry name" value="Coa1"/>
    <property type="match status" value="1"/>
</dbReference>
<keyword evidence="1" id="KW-0812">Transmembrane</keyword>
<keyword evidence="1" id="KW-0472">Membrane</keyword>
<organism evidence="2">
    <name type="scientific">Amblyomma parvum</name>
    <name type="common">South American tick</name>
    <dbReference type="NCBI Taxonomy" id="251391"/>
    <lineage>
        <taxon>Eukaryota</taxon>
        <taxon>Metazoa</taxon>
        <taxon>Ecdysozoa</taxon>
        <taxon>Arthropoda</taxon>
        <taxon>Chelicerata</taxon>
        <taxon>Arachnida</taxon>
        <taxon>Acari</taxon>
        <taxon>Parasitiformes</taxon>
        <taxon>Ixodida</taxon>
        <taxon>Ixodoidea</taxon>
        <taxon>Ixodidae</taxon>
        <taxon>Amblyomminae</taxon>
        <taxon>Amblyomma</taxon>
    </lineage>
</organism>
<reference evidence="2" key="1">
    <citation type="submission" date="2014-03" db="EMBL/GenBank/DDBJ databases">
        <title>The sialotranscriptome of Amblyomma triste, Amblyomma parvum and Amblyomma cajennense ticks, uncovered by 454-based RNA-seq.</title>
        <authorList>
            <person name="Garcia G.R."/>
            <person name="Gardinassi L.G."/>
            <person name="Ribeiro J.M."/>
            <person name="Anatrielo E."/>
            <person name="Ferreira B.R."/>
            <person name="Moreira H.N."/>
            <person name="Mafra C."/>
            <person name="Olegario M.M."/>
            <person name="Szabo P.J."/>
            <person name="Miranda-Santos I.K."/>
            <person name="Maruyama S.R."/>
        </authorList>
    </citation>
    <scope>NUCLEOTIDE SEQUENCE</scope>
    <source>
        <strain evidence="2">Araguapaz</strain>
        <tissue evidence="2">Salivary glands</tissue>
    </source>
</reference>
<dbReference type="AlphaFoldDB" id="A0A023FXR5"/>
<dbReference type="GO" id="GO:0005743">
    <property type="term" value="C:mitochondrial inner membrane"/>
    <property type="evidence" value="ECO:0007669"/>
    <property type="project" value="TreeGrafter"/>
</dbReference>
<dbReference type="GO" id="GO:0033617">
    <property type="term" value="P:mitochondrial respiratory chain complex IV assembly"/>
    <property type="evidence" value="ECO:0007669"/>
    <property type="project" value="TreeGrafter"/>
</dbReference>
<dbReference type="PANTHER" id="PTHR47148:SF1">
    <property type="entry name" value="CYTOCHROME C OXIDASE ASSEMBLY FACTOR 1 HOMOLOG"/>
    <property type="match status" value="1"/>
</dbReference>
<evidence type="ECO:0000256" key="1">
    <source>
        <dbReference type="SAM" id="Phobius"/>
    </source>
</evidence>
<keyword evidence="1" id="KW-1133">Transmembrane helix</keyword>
<protein>
    <submittedName>
        <fullName evidence="2">Putative cytochrome oxidase complex assembly protein 1</fullName>
    </submittedName>
</protein>
<dbReference type="InterPro" id="IPR014807">
    <property type="entry name" value="Coa1"/>
</dbReference>
<proteinExistence type="evidence at transcript level"/>
<name>A0A023FXR5_AMBPA</name>
<dbReference type="PANTHER" id="PTHR47148">
    <property type="entry name" value="CYTOCHROME C OXIDASE ASSEMBLY FACTOR 1 HOMOLOG"/>
    <property type="match status" value="1"/>
</dbReference>
<sequence length="166" mass="18551">MPGLPSLDRLVQAAGVAGIGIVCSSFWFKHYLGNKMTDLEYYKNAMATLRGSSAAMKLLGEPVKELRIDIGDTASTSTRPHRARMKVPIKGSKQRGELYLWAERHALDVPWELLRLELGLEQHKDKRLLVYTNPKYAKDYVQNFDVDVLPVVPSGAAEGQQSMPPQ</sequence>
<accession>A0A023FXR5</accession>
<dbReference type="EMBL" id="GBBL01000664">
    <property type="protein sequence ID" value="JAC26656.1"/>
    <property type="molecule type" value="mRNA"/>
</dbReference>